<feature type="region of interest" description="Disordered" evidence="1">
    <location>
        <begin position="56"/>
        <end position="92"/>
    </location>
</feature>
<dbReference type="Gene3D" id="3.40.50.12140">
    <property type="entry name" value="Domain of unknown function DUF4159"/>
    <property type="match status" value="2"/>
</dbReference>
<feature type="compositionally biased region" description="Low complexity" evidence="1">
    <location>
        <begin position="56"/>
        <end position="82"/>
    </location>
</feature>
<feature type="domain" description="DUF4159" evidence="2">
    <location>
        <begin position="471"/>
        <end position="638"/>
    </location>
</feature>
<gene>
    <name evidence="3" type="ORF">IPV69_13570</name>
</gene>
<dbReference type="Proteomes" id="UP000593765">
    <property type="component" value="Chromosome"/>
</dbReference>
<evidence type="ECO:0000313" key="4">
    <source>
        <dbReference type="Proteomes" id="UP000593765"/>
    </source>
</evidence>
<evidence type="ECO:0000259" key="2">
    <source>
        <dbReference type="Pfam" id="PF13709"/>
    </source>
</evidence>
<dbReference type="InterPro" id="IPR008930">
    <property type="entry name" value="Terpenoid_cyclase/PrenylTrfase"/>
</dbReference>
<dbReference type="RefSeq" id="WP_206290219.1">
    <property type="nucleotide sequence ID" value="NZ_CP063458.1"/>
</dbReference>
<dbReference type="AlphaFoldDB" id="A0A7M2WRT8"/>
<keyword evidence="4" id="KW-1185">Reference proteome</keyword>
<dbReference type="KEGG" id="hbs:IPV69_13570"/>
<dbReference type="SUPFAM" id="SSF48239">
    <property type="entry name" value="Terpenoid cyclases/Protein prenyltransferases"/>
    <property type="match status" value="1"/>
</dbReference>
<dbReference type="InterPro" id="IPR025297">
    <property type="entry name" value="DUF4159"/>
</dbReference>
<name>A0A7M2WRT8_9BACT</name>
<proteinExistence type="predicted"/>
<sequence>MIEIIRAKHSSAPNASFRQSRGSRAWVRGAIASSGCLLALAALAVGQATAPATQSAPAAQPASAKTPGAPATAPAVTAAARPAPRPVADDPNVLTDKMVDDAIRKGAKFLLSKFDAKHWVDGVAEKIKEDEGYAGGLDSLAVYALMQSGLALPPGDDLHKELDLKGPGMTAKIDAMCKFDLDKGRHATYAYGLRATALALYITNLPDLSNQKERSTLQDKRDAAKALLMKDAAWCVMGTNNGGYTYPKMPGSPKNIKDLEAYYLKLKREKKLPVADGGYDNSNAQYGLLGAWSAAEAEIEIPSLYWYLVANHWMAKQLPNGQWPYSDGNERGGTVNMTAAGLASMLVTHEYIEPALMSGSVGREPYNIPIKKGLSWFETANNGISAGGGYGMYGVERVGLASGFKFFGQHDWYRVYAQRILKAQQPSGGWSGGGLGGGVVDTCYYLLFLSRGRHPILMNKLRFDGDAKTPGFWANRPRDAANLAKTISKKIERPLNWQVINVATHWEEWLDSPIMTIASHQPYKFSPEDLAKIRNYVEAGGILYVQADGSSSNMDKWATQLCADLFKRELLNVPPNHPIYSNESVYKISPPVPLKMATNGSRILMVYSSIDMARFWQARDNSPKARPYYEVAANLFYYAAGKMGFRNRLETLYVAEPKTPPVATFGVARLSYPAEWDPEPGAWKRFSNVFWRATGYKLTPTEVKINDLKPFDAARKNDPANIRFAHLTGTVKQGFKPEAVAAVKAFVESGGVLLIDIAGGSNPFDDSVQGLLKEAFPETALRPVPTSHPILAGGAPGMVDISEKRVLRPVVVEKLGRQHGLLMMLQAGKGAVVFSPIDVSSGLLGTNTGGIYGYEAKYSQDLMRNIILWAQDGAKGDAAPAPAAAAAAAEAK</sequence>
<evidence type="ECO:0000256" key="1">
    <source>
        <dbReference type="SAM" id="MobiDB-lite"/>
    </source>
</evidence>
<dbReference type="Pfam" id="PF13709">
    <property type="entry name" value="DUF4159"/>
    <property type="match status" value="2"/>
</dbReference>
<feature type="domain" description="DUF4159" evidence="2">
    <location>
        <begin position="667"/>
        <end position="791"/>
    </location>
</feature>
<accession>A0A7M2WRT8</accession>
<reference evidence="3 4" key="1">
    <citation type="submission" date="2020-10" db="EMBL/GenBank/DDBJ databases">
        <title>Wide distribution of Phycisphaera-like planctomycetes from WD2101 soil group in peatlands and genome analysis of the first cultivated representative.</title>
        <authorList>
            <person name="Dedysh S.N."/>
            <person name="Beletsky A.V."/>
            <person name="Ivanova A."/>
            <person name="Kulichevskaya I.S."/>
            <person name="Suzina N.E."/>
            <person name="Philippov D.A."/>
            <person name="Rakitin A.L."/>
            <person name="Mardanov A.V."/>
            <person name="Ravin N.V."/>
        </authorList>
    </citation>
    <scope>NUCLEOTIDE SEQUENCE [LARGE SCALE GENOMIC DNA]</scope>
    <source>
        <strain evidence="3 4">M1803</strain>
    </source>
</reference>
<protein>
    <submittedName>
        <fullName evidence="3">DUF4159 domain-containing protein</fullName>
    </submittedName>
</protein>
<dbReference type="EMBL" id="CP063458">
    <property type="protein sequence ID" value="QOV87320.1"/>
    <property type="molecule type" value="Genomic_DNA"/>
</dbReference>
<organism evidence="3 4">
    <name type="scientific">Humisphaera borealis</name>
    <dbReference type="NCBI Taxonomy" id="2807512"/>
    <lineage>
        <taxon>Bacteria</taxon>
        <taxon>Pseudomonadati</taxon>
        <taxon>Planctomycetota</taxon>
        <taxon>Phycisphaerae</taxon>
        <taxon>Tepidisphaerales</taxon>
        <taxon>Tepidisphaeraceae</taxon>
        <taxon>Humisphaera</taxon>
    </lineage>
</organism>
<evidence type="ECO:0000313" key="3">
    <source>
        <dbReference type="EMBL" id="QOV87320.1"/>
    </source>
</evidence>